<accession>A0ABY4G432</accession>
<evidence type="ECO:0000313" key="2">
    <source>
        <dbReference type="Proteomes" id="UP000830401"/>
    </source>
</evidence>
<protein>
    <submittedName>
        <fullName evidence="1">STAS/SEC14 domain-containing protein</fullName>
    </submittedName>
</protein>
<reference evidence="1" key="1">
    <citation type="submission" date="2022-04" db="EMBL/GenBank/DDBJ databases">
        <title>Hymenobacter sp. isolated from the air.</title>
        <authorList>
            <person name="Won M."/>
            <person name="Lee C.-M."/>
            <person name="Woen H.-Y."/>
            <person name="Kwon S.-W."/>
        </authorList>
    </citation>
    <scope>NUCLEOTIDE SEQUENCE</scope>
    <source>
        <strain evidence="1">5420S-77</strain>
    </source>
</reference>
<proteinExistence type="predicted"/>
<dbReference type="RefSeq" id="WP_245119622.1">
    <property type="nucleotide sequence ID" value="NZ_CP095061.1"/>
</dbReference>
<dbReference type="Proteomes" id="UP000830401">
    <property type="component" value="Chromosome"/>
</dbReference>
<gene>
    <name evidence="1" type="ORF">MUN86_19060</name>
</gene>
<dbReference type="EMBL" id="CP095061">
    <property type="protein sequence ID" value="UOQ65616.1"/>
    <property type="molecule type" value="Genomic_DNA"/>
</dbReference>
<name>A0ABY4G432_9BACT</name>
<sequence length="142" mass="16385">MQPQTSTISDHLSLTYRADLGVLIARWQRPVTLEELQIGYRALADEAERVGTVRWLLDVRALTVSKEAGQWVNDMFYPTLAARFNQPLRMAYMVPPDSQRLLRTDAELAALLERFEQTMYPYCFQLFDQEGEAQSWLATPIT</sequence>
<keyword evidence="2" id="KW-1185">Reference proteome</keyword>
<evidence type="ECO:0000313" key="1">
    <source>
        <dbReference type="EMBL" id="UOQ65616.1"/>
    </source>
</evidence>
<organism evidence="1 2">
    <name type="scientific">Hymenobacter volaticus</name>
    <dbReference type="NCBI Taxonomy" id="2932254"/>
    <lineage>
        <taxon>Bacteria</taxon>
        <taxon>Pseudomonadati</taxon>
        <taxon>Bacteroidota</taxon>
        <taxon>Cytophagia</taxon>
        <taxon>Cytophagales</taxon>
        <taxon>Hymenobacteraceae</taxon>
        <taxon>Hymenobacter</taxon>
    </lineage>
</organism>